<gene>
    <name evidence="1" type="ORF">AB8998_10065</name>
</gene>
<organism evidence="1 2">
    <name type="scientific">Mycobacterium servetii</name>
    <dbReference type="NCBI Taxonomy" id="3237418"/>
    <lineage>
        <taxon>Bacteria</taxon>
        <taxon>Bacillati</taxon>
        <taxon>Actinomycetota</taxon>
        <taxon>Actinomycetes</taxon>
        <taxon>Mycobacteriales</taxon>
        <taxon>Mycobacteriaceae</taxon>
        <taxon>Mycobacterium</taxon>
    </lineage>
</organism>
<proteinExistence type="predicted"/>
<name>A0ABV4BYG3_9MYCO</name>
<dbReference type="RefSeq" id="WP_369737776.1">
    <property type="nucleotide sequence ID" value="NZ_JBGEDP010000001.1"/>
</dbReference>
<comment type="caution">
    <text evidence="1">The sequence shown here is derived from an EMBL/GenBank/DDBJ whole genome shotgun (WGS) entry which is preliminary data.</text>
</comment>
<protein>
    <submittedName>
        <fullName evidence="1">PE family protein</fullName>
    </submittedName>
</protein>
<reference evidence="1 2" key="1">
    <citation type="submission" date="2024-08" db="EMBL/GenBank/DDBJ databases">
        <title>Mycobacterium servetensis sp. nov., a novel rapid-growing mycobacterial species recovered from a human patient in Zaragoza, Spain.</title>
        <authorList>
            <person name="Tristancho-Baro A.I."/>
            <person name="Buenestado-Serrano S."/>
            <person name="Garcia De Viedma D."/>
            <person name="Milagro-Beamonte A."/>
            <person name="Burillo N."/>
            <person name="Sanz S."/>
            <person name="Lopez-Calleja A.I."/>
            <person name="Penas-Utrilla D."/>
            <person name="Guardingo M."/>
            <person name="Garcia M.J."/>
            <person name="Vinuelas-Bayon J."/>
        </authorList>
    </citation>
    <scope>NUCLEOTIDE SEQUENCE [LARGE SCALE GENOMIC DNA]</scope>
    <source>
        <strain evidence="2">HUMS_12744610</strain>
    </source>
</reference>
<dbReference type="Proteomes" id="UP001564760">
    <property type="component" value="Unassembled WGS sequence"/>
</dbReference>
<dbReference type="EMBL" id="JBGEDP010000001">
    <property type="protein sequence ID" value="MEY8015334.1"/>
    <property type="molecule type" value="Genomic_DNA"/>
</dbReference>
<sequence length="99" mass="9346">MVFAMEPSEVGAAAVTQAGLAEQTGAGASAGAPTLLGVAPMGADADSAEFAAALAAVGAAYVATAAQHAAQRGLFSDAQALAGETTVASEAIRAAALSL</sequence>
<accession>A0ABV4BYG3</accession>
<evidence type="ECO:0000313" key="1">
    <source>
        <dbReference type="EMBL" id="MEY8015334.1"/>
    </source>
</evidence>
<dbReference type="Gene3D" id="1.10.287.850">
    <property type="entry name" value="HP0062-like domain"/>
    <property type="match status" value="1"/>
</dbReference>
<keyword evidence="2" id="KW-1185">Reference proteome</keyword>
<evidence type="ECO:0000313" key="2">
    <source>
        <dbReference type="Proteomes" id="UP001564760"/>
    </source>
</evidence>